<dbReference type="Proteomes" id="UP000195557">
    <property type="component" value="Unassembled WGS sequence"/>
</dbReference>
<sequence length="136" mass="14914">MATSASDTTNSLCQFIVLRKDLGRNQRWPLGALSAQVAHASVAAIWKYRENASTIAYCEDAANMRKVVLETKNENQLRALGEQLTAAGVEHCVWIEQPEDVATALATRPYDKEDIGYLFKKCNLAKDVCVSPSAAP</sequence>
<dbReference type="InterPro" id="IPR042237">
    <property type="entry name" value="PTRHD1"/>
</dbReference>
<gene>
    <name evidence="4" type="ORF">BE221DRAFT_72504</name>
</gene>
<dbReference type="InterPro" id="IPR002833">
    <property type="entry name" value="PTH2"/>
</dbReference>
<name>A0A1Y5IBE9_OSTTA</name>
<comment type="catalytic activity">
    <reaction evidence="3">
        <text>an N-acyl-L-alpha-aminoacyl-tRNA + H2O = an N-acyl-L-amino acid + a tRNA + H(+)</text>
        <dbReference type="Rhea" id="RHEA:54448"/>
        <dbReference type="Rhea" id="RHEA-COMP:10123"/>
        <dbReference type="Rhea" id="RHEA-COMP:13883"/>
        <dbReference type="ChEBI" id="CHEBI:15377"/>
        <dbReference type="ChEBI" id="CHEBI:15378"/>
        <dbReference type="ChEBI" id="CHEBI:59874"/>
        <dbReference type="ChEBI" id="CHEBI:78442"/>
        <dbReference type="ChEBI" id="CHEBI:138191"/>
        <dbReference type="EC" id="3.1.1.29"/>
    </reaction>
</comment>
<dbReference type="InterPro" id="IPR023476">
    <property type="entry name" value="Pep_tRNA_hydro_II_dom_sf"/>
</dbReference>
<dbReference type="EC" id="3.1.1.29" evidence="1"/>
<accession>A0A1Y5IBE9</accession>
<evidence type="ECO:0000313" key="4">
    <source>
        <dbReference type="EMBL" id="OUS46836.1"/>
    </source>
</evidence>
<evidence type="ECO:0000256" key="3">
    <source>
        <dbReference type="ARBA" id="ARBA00048707"/>
    </source>
</evidence>
<keyword evidence="2 4" id="KW-0378">Hydrolase</keyword>
<proteinExistence type="predicted"/>
<dbReference type="eggNOG" id="KOG3305">
    <property type="taxonomic scope" value="Eukaryota"/>
</dbReference>
<reference evidence="4" key="1">
    <citation type="submission" date="2017-04" db="EMBL/GenBank/DDBJ databases">
        <title>Population genomics of picophytoplankton unveils novel chromosome hypervariability.</title>
        <authorList>
            <consortium name="DOE Joint Genome Institute"/>
            <person name="Blanc-Mathieu R."/>
            <person name="Krasovec M."/>
            <person name="Hebrard M."/>
            <person name="Yau S."/>
            <person name="Desgranges E."/>
            <person name="Martin J."/>
            <person name="Schackwitz W."/>
            <person name="Kuo A."/>
            <person name="Salin G."/>
            <person name="Donnadieu C."/>
            <person name="Desdevises Y."/>
            <person name="Sanchez-Ferandin S."/>
            <person name="Moreau H."/>
            <person name="Rivals E."/>
            <person name="Grigoriev I.V."/>
            <person name="Grimsley N."/>
            <person name="Eyre-Walker A."/>
            <person name="Piganeau G."/>
        </authorList>
    </citation>
    <scope>NUCLEOTIDE SEQUENCE [LARGE SCALE GENOMIC DNA]</scope>
    <source>
        <strain evidence="4">RCC 1115</strain>
    </source>
</reference>
<dbReference type="EMBL" id="KZ155780">
    <property type="protein sequence ID" value="OUS46836.1"/>
    <property type="molecule type" value="Genomic_DNA"/>
</dbReference>
<dbReference type="PANTHER" id="PTHR46194:SF1">
    <property type="entry name" value="PEPTIDYL-TRNA HYDROLASE PTRHD1-RELATED"/>
    <property type="match status" value="1"/>
</dbReference>
<evidence type="ECO:0000256" key="1">
    <source>
        <dbReference type="ARBA" id="ARBA00013260"/>
    </source>
</evidence>
<dbReference type="PANTHER" id="PTHR46194">
    <property type="entry name" value="PEPTIDYL-TRNA HYDROLASE PTRHD1-RELATED"/>
    <property type="match status" value="1"/>
</dbReference>
<dbReference type="Gene3D" id="3.40.1490.10">
    <property type="entry name" value="Bit1"/>
    <property type="match status" value="1"/>
</dbReference>
<dbReference type="GO" id="GO:0004045">
    <property type="term" value="F:peptidyl-tRNA hydrolase activity"/>
    <property type="evidence" value="ECO:0007669"/>
    <property type="project" value="UniProtKB-EC"/>
</dbReference>
<dbReference type="SUPFAM" id="SSF102462">
    <property type="entry name" value="Peptidyl-tRNA hydrolase II"/>
    <property type="match status" value="1"/>
</dbReference>
<organism evidence="4">
    <name type="scientific">Ostreococcus tauri</name>
    <name type="common">Marine green alga</name>
    <dbReference type="NCBI Taxonomy" id="70448"/>
    <lineage>
        <taxon>Eukaryota</taxon>
        <taxon>Viridiplantae</taxon>
        <taxon>Chlorophyta</taxon>
        <taxon>Mamiellophyceae</taxon>
        <taxon>Mamiellales</taxon>
        <taxon>Bathycoccaceae</taxon>
        <taxon>Ostreococcus</taxon>
    </lineage>
</organism>
<evidence type="ECO:0000256" key="2">
    <source>
        <dbReference type="ARBA" id="ARBA00022801"/>
    </source>
</evidence>
<protein>
    <recommendedName>
        <fullName evidence="1">peptidyl-tRNA hydrolase</fullName>
        <ecNumber evidence="1">3.1.1.29</ecNumber>
    </recommendedName>
</protein>
<dbReference type="Pfam" id="PF01981">
    <property type="entry name" value="PTH2"/>
    <property type="match status" value="1"/>
</dbReference>
<dbReference type="AlphaFoldDB" id="A0A1Y5IBE9"/>